<evidence type="ECO:0000259" key="15">
    <source>
        <dbReference type="PROSITE" id="PS50880"/>
    </source>
</evidence>
<dbReference type="PANTHER" id="PTHR11390:SF21">
    <property type="entry name" value="DNA TOPOISOMERASE 3-ALPHA"/>
    <property type="match status" value="1"/>
</dbReference>
<dbReference type="Gene3D" id="2.70.20.10">
    <property type="entry name" value="Topoisomerase I, domain 3"/>
    <property type="match status" value="1"/>
</dbReference>
<feature type="compositionally biased region" description="Gly residues" evidence="13">
    <location>
        <begin position="824"/>
        <end position="846"/>
    </location>
</feature>
<dbReference type="Gene3D" id="1.10.460.10">
    <property type="entry name" value="Topoisomerase I, domain 2"/>
    <property type="match status" value="1"/>
</dbReference>
<dbReference type="Gene3D" id="3.40.50.140">
    <property type="match status" value="1"/>
</dbReference>
<dbReference type="InterPro" id="IPR013825">
    <property type="entry name" value="Topo_IA_cen_sub2"/>
</dbReference>
<dbReference type="Proteomes" id="UP001485043">
    <property type="component" value="Unassembled WGS sequence"/>
</dbReference>
<dbReference type="InterPro" id="IPR000380">
    <property type="entry name" value="Topo_IA"/>
</dbReference>
<keyword evidence="5" id="KW-0479">Metal-binding</keyword>
<keyword evidence="10 12" id="KW-0413">Isomerase</keyword>
<dbReference type="PANTHER" id="PTHR11390">
    <property type="entry name" value="PROKARYOTIC DNA TOPOISOMERASE"/>
    <property type="match status" value="1"/>
</dbReference>
<comment type="similarity">
    <text evidence="3 12">Belongs to the type IA topoisomerase family.</text>
</comment>
<dbReference type="PROSITE" id="PS51999">
    <property type="entry name" value="ZF_GRF"/>
    <property type="match status" value="1"/>
</dbReference>
<keyword evidence="7" id="KW-0862">Zinc</keyword>
<evidence type="ECO:0000259" key="17">
    <source>
        <dbReference type="PROSITE" id="PS52039"/>
    </source>
</evidence>
<evidence type="ECO:0000259" key="14">
    <source>
        <dbReference type="PROSITE" id="PS50158"/>
    </source>
</evidence>
<dbReference type="GO" id="GO:0006310">
    <property type="term" value="P:DNA recombination"/>
    <property type="evidence" value="ECO:0007669"/>
    <property type="project" value="TreeGrafter"/>
</dbReference>
<evidence type="ECO:0000259" key="16">
    <source>
        <dbReference type="PROSITE" id="PS51999"/>
    </source>
</evidence>
<feature type="region of interest" description="Disordered" evidence="13">
    <location>
        <begin position="653"/>
        <end position="764"/>
    </location>
</feature>
<dbReference type="GO" id="GO:0031422">
    <property type="term" value="C:RecQ family helicase-topoisomerase III complex"/>
    <property type="evidence" value="ECO:0007669"/>
    <property type="project" value="TreeGrafter"/>
</dbReference>
<dbReference type="Gene3D" id="4.10.60.10">
    <property type="entry name" value="Zinc finger, CCHC-type"/>
    <property type="match status" value="1"/>
</dbReference>
<dbReference type="InterPro" id="IPR034144">
    <property type="entry name" value="TOPRIM_TopoIII"/>
</dbReference>
<dbReference type="InterPro" id="IPR036875">
    <property type="entry name" value="Znf_CCHC_sf"/>
</dbReference>
<comment type="catalytic activity">
    <reaction evidence="1 12">
        <text>ATP-independent breakage of single-stranded DNA, followed by passage and rejoining.</text>
        <dbReference type="EC" id="5.6.2.1"/>
    </reaction>
</comment>
<dbReference type="Pfam" id="PF06839">
    <property type="entry name" value="Zn_ribbon_GRF"/>
    <property type="match status" value="1"/>
</dbReference>
<keyword evidence="9 12" id="KW-0238">DNA-binding</keyword>
<feature type="region of interest" description="Disordered" evidence="13">
    <location>
        <begin position="822"/>
        <end position="860"/>
    </location>
</feature>
<dbReference type="GO" id="GO:0003677">
    <property type="term" value="F:DNA binding"/>
    <property type="evidence" value="ECO:0007669"/>
    <property type="project" value="UniProtKB-KW"/>
</dbReference>
<dbReference type="GO" id="GO:0006265">
    <property type="term" value="P:DNA topological change"/>
    <property type="evidence" value="ECO:0007669"/>
    <property type="project" value="InterPro"/>
</dbReference>
<dbReference type="CDD" id="cd00186">
    <property type="entry name" value="TOP1Ac"/>
    <property type="match status" value="1"/>
</dbReference>
<dbReference type="InterPro" id="IPR006171">
    <property type="entry name" value="TOPRIM_dom"/>
</dbReference>
<gene>
    <name evidence="18" type="ORF">WJX84_005715</name>
</gene>
<accession>A0AAW1T4L6</accession>
<keyword evidence="19" id="KW-1185">Reference proteome</keyword>
<feature type="domain" description="Toprim" evidence="15">
    <location>
        <begin position="6"/>
        <end position="150"/>
    </location>
</feature>
<keyword evidence="8 12" id="KW-0799">Topoisomerase</keyword>
<dbReference type="InterPro" id="IPR003601">
    <property type="entry name" value="Topo_IA_2"/>
</dbReference>
<dbReference type="Gene3D" id="1.10.290.10">
    <property type="entry name" value="Topoisomerase I, domain 4"/>
    <property type="match status" value="1"/>
</dbReference>
<dbReference type="InterPro" id="IPR001878">
    <property type="entry name" value="Znf_CCHC"/>
</dbReference>
<dbReference type="AlphaFoldDB" id="A0AAW1T4L6"/>
<dbReference type="PROSITE" id="PS50158">
    <property type="entry name" value="ZF_CCHC"/>
    <property type="match status" value="1"/>
</dbReference>
<evidence type="ECO:0000256" key="4">
    <source>
        <dbReference type="ARBA" id="ARBA00012891"/>
    </source>
</evidence>
<feature type="compositionally biased region" description="Low complexity" evidence="13">
    <location>
        <begin position="655"/>
        <end position="665"/>
    </location>
</feature>
<evidence type="ECO:0000256" key="9">
    <source>
        <dbReference type="ARBA" id="ARBA00023125"/>
    </source>
</evidence>
<comment type="function">
    <text evidence="12">Introduces a single-strand break via transesterification at a target site in duplex DNA. Releases the supercoiling and torsional tension of DNA introduced during the DNA replication and transcription by transiently cleaving and rejoining one strand of the DNA duplex. The scissile phosphodiester is attacked by the catalytic tyrosine of the enzyme, resulting in the formation of a DNA-(5'-phosphotyrosyl)-enzyme intermediate and the expulsion of a 3'-OH DNA strand.</text>
</comment>
<dbReference type="SMART" id="SM00436">
    <property type="entry name" value="TOP1Bc"/>
    <property type="match status" value="1"/>
</dbReference>
<feature type="compositionally biased region" description="Low complexity" evidence="13">
    <location>
        <begin position="729"/>
        <end position="764"/>
    </location>
</feature>
<evidence type="ECO:0000256" key="1">
    <source>
        <dbReference type="ARBA" id="ARBA00000213"/>
    </source>
</evidence>
<feature type="compositionally biased region" description="Gly residues" evidence="13">
    <location>
        <begin position="674"/>
        <end position="687"/>
    </location>
</feature>
<dbReference type="PROSITE" id="PS52039">
    <property type="entry name" value="TOPO_IA_2"/>
    <property type="match status" value="1"/>
</dbReference>
<evidence type="ECO:0000256" key="6">
    <source>
        <dbReference type="ARBA" id="ARBA00022771"/>
    </source>
</evidence>
<dbReference type="SMART" id="SM00437">
    <property type="entry name" value="TOP1Ac"/>
    <property type="match status" value="1"/>
</dbReference>
<dbReference type="InterPro" id="IPR023405">
    <property type="entry name" value="Topo_IA_core_domain"/>
</dbReference>
<feature type="domain" description="GRF-type" evidence="16">
    <location>
        <begin position="770"/>
        <end position="813"/>
    </location>
</feature>
<dbReference type="InterPro" id="IPR010666">
    <property type="entry name" value="Znf_GRF"/>
</dbReference>
<dbReference type="InterPro" id="IPR013826">
    <property type="entry name" value="Topo_IA_cen_sub3"/>
</dbReference>
<organism evidence="18 19">
    <name type="scientific">Apatococcus fuscideae</name>
    <dbReference type="NCBI Taxonomy" id="2026836"/>
    <lineage>
        <taxon>Eukaryota</taxon>
        <taxon>Viridiplantae</taxon>
        <taxon>Chlorophyta</taxon>
        <taxon>core chlorophytes</taxon>
        <taxon>Trebouxiophyceae</taxon>
        <taxon>Chlorellales</taxon>
        <taxon>Chlorellaceae</taxon>
        <taxon>Apatococcus</taxon>
    </lineage>
</organism>
<dbReference type="Pfam" id="PF01751">
    <property type="entry name" value="Toprim"/>
    <property type="match status" value="1"/>
</dbReference>
<reference evidence="18 19" key="1">
    <citation type="journal article" date="2024" name="Nat. Commun.">
        <title>Phylogenomics reveals the evolutionary origins of lichenization in chlorophyte algae.</title>
        <authorList>
            <person name="Puginier C."/>
            <person name="Libourel C."/>
            <person name="Otte J."/>
            <person name="Skaloud P."/>
            <person name="Haon M."/>
            <person name="Grisel S."/>
            <person name="Petersen M."/>
            <person name="Berrin J.G."/>
            <person name="Delaux P.M."/>
            <person name="Dal Grande F."/>
            <person name="Keller J."/>
        </authorList>
    </citation>
    <scope>NUCLEOTIDE SEQUENCE [LARGE SCALE GENOMIC DNA]</scope>
    <source>
        <strain evidence="18 19">SAG 2523</strain>
    </source>
</reference>
<dbReference type="GO" id="GO:0005634">
    <property type="term" value="C:nucleus"/>
    <property type="evidence" value="ECO:0007669"/>
    <property type="project" value="TreeGrafter"/>
</dbReference>
<dbReference type="GO" id="GO:0003917">
    <property type="term" value="F:DNA topoisomerase type I (single strand cut, ATP-independent) activity"/>
    <property type="evidence" value="ECO:0007669"/>
    <property type="project" value="UniProtKB-EC"/>
</dbReference>
<dbReference type="InterPro" id="IPR013497">
    <property type="entry name" value="Topo_IA_cen"/>
</dbReference>
<dbReference type="InterPro" id="IPR003602">
    <property type="entry name" value="Topo_IA_DNA-bd_dom"/>
</dbReference>
<evidence type="ECO:0000256" key="3">
    <source>
        <dbReference type="ARBA" id="ARBA00009446"/>
    </source>
</evidence>
<evidence type="ECO:0000256" key="2">
    <source>
        <dbReference type="ARBA" id="ARBA00001946"/>
    </source>
</evidence>
<dbReference type="PROSITE" id="PS50880">
    <property type="entry name" value="TOPRIM"/>
    <property type="match status" value="1"/>
</dbReference>
<feature type="domain" description="Topo IA-type catalytic" evidence="17">
    <location>
        <begin position="168"/>
        <end position="603"/>
    </location>
</feature>
<dbReference type="CDD" id="cd03362">
    <property type="entry name" value="TOPRIM_TopoIA_TopoIII"/>
    <property type="match status" value="1"/>
</dbReference>
<evidence type="ECO:0000256" key="11">
    <source>
        <dbReference type="PROSITE-ProRule" id="PRU00047"/>
    </source>
</evidence>
<evidence type="ECO:0000313" key="18">
    <source>
        <dbReference type="EMBL" id="KAK9863679.1"/>
    </source>
</evidence>
<evidence type="ECO:0000256" key="7">
    <source>
        <dbReference type="ARBA" id="ARBA00022833"/>
    </source>
</evidence>
<comment type="cofactor">
    <cofactor evidence="2">
        <name>Mg(2+)</name>
        <dbReference type="ChEBI" id="CHEBI:18420"/>
    </cofactor>
</comment>
<protein>
    <recommendedName>
        <fullName evidence="4 12">DNA topoisomerase</fullName>
        <ecNumber evidence="4 12">5.6.2.1</ecNumber>
    </recommendedName>
</protein>
<dbReference type="SUPFAM" id="SSF57756">
    <property type="entry name" value="Retrovirus zinc finger-like domains"/>
    <property type="match status" value="1"/>
</dbReference>
<dbReference type="EC" id="5.6.2.1" evidence="4 12"/>
<name>A0AAW1T4L6_9CHLO</name>
<dbReference type="EMBL" id="JALJOV010000443">
    <property type="protein sequence ID" value="KAK9863679.1"/>
    <property type="molecule type" value="Genomic_DNA"/>
</dbReference>
<evidence type="ECO:0000256" key="8">
    <source>
        <dbReference type="ARBA" id="ARBA00023029"/>
    </source>
</evidence>
<dbReference type="SUPFAM" id="SSF56712">
    <property type="entry name" value="Prokaryotic type I DNA topoisomerase"/>
    <property type="match status" value="1"/>
</dbReference>
<evidence type="ECO:0000313" key="19">
    <source>
        <dbReference type="Proteomes" id="UP001485043"/>
    </source>
</evidence>
<evidence type="ECO:0000256" key="13">
    <source>
        <dbReference type="SAM" id="MobiDB-lite"/>
    </source>
</evidence>
<proteinExistence type="inferred from homology"/>
<dbReference type="Pfam" id="PF00098">
    <property type="entry name" value="zf-CCHC"/>
    <property type="match status" value="1"/>
</dbReference>
<dbReference type="InterPro" id="IPR023406">
    <property type="entry name" value="Topo_IA_AS"/>
</dbReference>
<comment type="caution">
    <text evidence="18">The sequence shown here is derived from an EMBL/GenBank/DDBJ whole genome shotgun (WGS) entry which is preliminary data.</text>
</comment>
<evidence type="ECO:0000256" key="10">
    <source>
        <dbReference type="ARBA" id="ARBA00023235"/>
    </source>
</evidence>
<feature type="domain" description="CCHC-type" evidence="14">
    <location>
        <begin position="881"/>
        <end position="896"/>
    </location>
</feature>
<dbReference type="PROSITE" id="PS00396">
    <property type="entry name" value="TOPO_IA_1"/>
    <property type="match status" value="1"/>
</dbReference>
<keyword evidence="6 11" id="KW-0863">Zinc-finger</keyword>
<dbReference type="FunFam" id="1.10.290.10:FF:000003">
    <property type="entry name" value="DNA topoisomerase"/>
    <property type="match status" value="1"/>
</dbReference>
<dbReference type="FunFam" id="3.40.50.140:FF:000003">
    <property type="entry name" value="DNA topoisomerase"/>
    <property type="match status" value="1"/>
</dbReference>
<dbReference type="GO" id="GO:0008270">
    <property type="term" value="F:zinc ion binding"/>
    <property type="evidence" value="ECO:0007669"/>
    <property type="project" value="UniProtKB-KW"/>
</dbReference>
<evidence type="ECO:0000256" key="12">
    <source>
        <dbReference type="RuleBase" id="RU362092"/>
    </source>
</evidence>
<dbReference type="Pfam" id="PF01131">
    <property type="entry name" value="Topoisom_bac"/>
    <property type="match status" value="1"/>
</dbReference>
<evidence type="ECO:0000256" key="5">
    <source>
        <dbReference type="ARBA" id="ARBA00022723"/>
    </source>
</evidence>
<dbReference type="SMART" id="SM00493">
    <property type="entry name" value="TOPRIM"/>
    <property type="match status" value="1"/>
</dbReference>
<dbReference type="InterPro" id="IPR013824">
    <property type="entry name" value="Topo_IA_cen_sub1"/>
</dbReference>
<dbReference type="GO" id="GO:0006281">
    <property type="term" value="P:DNA repair"/>
    <property type="evidence" value="ECO:0007669"/>
    <property type="project" value="TreeGrafter"/>
</dbReference>
<sequence length="897" mass="98488">MSRACKVLNVAEKPSVAKEISKILSNNNVRYSQSCARYNGLHYFAYNANGTHYDMVFTSVLGHLMELEFDSRYKKWRGCSPAELYNAAVSKRVPPDKQDVQRNLEQQARGCQKLVLWLDCDREGENIAFEVIEVCKHVNPRLDVRRARFSALIPRDLHTAMNNLILPNQHDANAVDARQEIDLRIGASFTRFQTLLLQDRFDWSTMDLGDVEKPIISYGPCQFPTLGLVVQRAWEIEAHVSEPFWYIHVSYKAPKEPKACDFTWDRARLFDHPAATMLYEICVENPRATVLKVEGRERKRWPPFPLSTLEMQKKATMYLRMPGERIMKLAEELYQAGFISYPRTETDIFAQGFDLQAMAGEHTQDARWGRHAQAIVDGSMWLRPRGGGHDDKAHPPIHPTKYSAGENDWAQDKKRLYEFIVRSFLAACSKPAIGFETTVRIAMADEGFHTSGLMVQERNWLEVYPFTGWGGNDNLPPLQEGQQFLPADLLLKQGATQPPPRLSERDLIALMESFGIGTDATVADHIQKQLDRGYVHKDSNLTFWPSDLGQALVGAYRRMDLENLWLPDLRGKIEQNITAVARGARTKEAVLQEAVQAFHADFLAAQQKQGLLEAEVALRFRRGLIPPEFPPSLTACVVCDATLQALLAACGPSSRPQAAANGGNAPRPPPAPPGGGRRGCTARGGGRQPPPGPGWQSRRHGAGNVGGNDDDSDDNDNGWPGPSQSTQSARGAQARGRGRGIAATRARGRARGSFAQGLGASQGSGALPRCPMHGLEVLHLTSNTAANPGRCYYKCAHPSEGHACLRFKWVDEWDAEMGNSSAGGRHGNLGRGGGRQAGRGQAGNRGCGHSAAAGRGQENWGAHGNSFASATGHPAGGGGACFKCGVPGHFARDCPNA</sequence>
<dbReference type="SMART" id="SM00343">
    <property type="entry name" value="ZnF_C2HC"/>
    <property type="match status" value="1"/>
</dbReference>
<dbReference type="PRINTS" id="PR00417">
    <property type="entry name" value="PRTPISMRASEI"/>
</dbReference>